<sequence length="289" mass="28975">GIMLANTSGTFDNMTITNNTAVGSHGGGIWTNHSDDWVMTNSIISGNSAGWFGGAICMLTSAPTMINVAMINNTAGWGAGAACAMWSSPALKQCLISGNTGDGGGGGIQAFGEGAFPIIEDCKISGNTATGNGGGILLDGADGAKLTRVVIVNNHANGIIGGIDVTGTNAAMTNVTLSANTSGQGGAIGVFGGGHVELTNSIVWNHDGPGNFATDGTGTINITYSDIEGGFDGIGNIDEDPLFAGIHPQNDFYSLQENSPCIDVGTADTDGNGVDDITSYYGIAPDMGA</sequence>
<protein>
    <recommendedName>
        <fullName evidence="1">Right handed beta helix domain-containing protein</fullName>
    </recommendedName>
</protein>
<name>A0A382V0A6_9ZZZZ</name>
<organism evidence="2">
    <name type="scientific">marine metagenome</name>
    <dbReference type="NCBI Taxonomy" id="408172"/>
    <lineage>
        <taxon>unclassified sequences</taxon>
        <taxon>metagenomes</taxon>
        <taxon>ecological metagenomes</taxon>
    </lineage>
</organism>
<evidence type="ECO:0000259" key="1">
    <source>
        <dbReference type="Pfam" id="PF13229"/>
    </source>
</evidence>
<dbReference type="InterPro" id="IPR011050">
    <property type="entry name" value="Pectin_lyase_fold/virulence"/>
</dbReference>
<feature type="domain" description="Right handed beta helix" evidence="1">
    <location>
        <begin position="1"/>
        <end position="181"/>
    </location>
</feature>
<dbReference type="Pfam" id="PF13229">
    <property type="entry name" value="Beta_helix"/>
    <property type="match status" value="1"/>
</dbReference>
<dbReference type="InterPro" id="IPR039448">
    <property type="entry name" value="Beta_helix"/>
</dbReference>
<accession>A0A382V0A6</accession>
<dbReference type="AlphaFoldDB" id="A0A382V0A6"/>
<reference evidence="2" key="1">
    <citation type="submission" date="2018-05" db="EMBL/GenBank/DDBJ databases">
        <authorList>
            <person name="Lanie J.A."/>
            <person name="Ng W.-L."/>
            <person name="Kazmierczak K.M."/>
            <person name="Andrzejewski T.M."/>
            <person name="Davidsen T.M."/>
            <person name="Wayne K.J."/>
            <person name="Tettelin H."/>
            <person name="Glass J.I."/>
            <person name="Rusch D."/>
            <person name="Podicherti R."/>
            <person name="Tsui H.-C.T."/>
            <person name="Winkler M.E."/>
        </authorList>
    </citation>
    <scope>NUCLEOTIDE SEQUENCE</scope>
</reference>
<gene>
    <name evidence="2" type="ORF">METZ01_LOCUS392796</name>
</gene>
<feature type="non-terminal residue" evidence="2">
    <location>
        <position position="1"/>
    </location>
</feature>
<proteinExistence type="predicted"/>
<evidence type="ECO:0000313" key="2">
    <source>
        <dbReference type="EMBL" id="SVD39942.1"/>
    </source>
</evidence>
<dbReference type="SUPFAM" id="SSF51126">
    <property type="entry name" value="Pectin lyase-like"/>
    <property type="match status" value="1"/>
</dbReference>
<dbReference type="SMART" id="SM00710">
    <property type="entry name" value="PbH1"/>
    <property type="match status" value="7"/>
</dbReference>
<feature type="non-terminal residue" evidence="2">
    <location>
        <position position="289"/>
    </location>
</feature>
<dbReference type="EMBL" id="UINC01148196">
    <property type="protein sequence ID" value="SVD39942.1"/>
    <property type="molecule type" value="Genomic_DNA"/>
</dbReference>
<dbReference type="Gene3D" id="2.160.20.10">
    <property type="entry name" value="Single-stranded right-handed beta-helix, Pectin lyase-like"/>
    <property type="match status" value="1"/>
</dbReference>
<dbReference type="InterPro" id="IPR012334">
    <property type="entry name" value="Pectin_lyas_fold"/>
</dbReference>
<dbReference type="InterPro" id="IPR006626">
    <property type="entry name" value="PbH1"/>
</dbReference>